<comment type="cofactor">
    <cofactor evidence="10">
        <name>Zn(2+)</name>
        <dbReference type="ChEBI" id="CHEBI:29105"/>
    </cofactor>
    <text evidence="10">Binds 1 zinc ion per subunit.</text>
</comment>
<dbReference type="EMBL" id="HBUF01331663">
    <property type="protein sequence ID" value="CAG6697077.1"/>
    <property type="molecule type" value="Transcribed_RNA"/>
</dbReference>
<dbReference type="InterPro" id="IPR000602">
    <property type="entry name" value="Glyco_hydro_38_N"/>
</dbReference>
<evidence type="ECO:0000256" key="2">
    <source>
        <dbReference type="ARBA" id="ARBA00011748"/>
    </source>
</evidence>
<dbReference type="PANTHER" id="PTHR11607:SF3">
    <property type="entry name" value="LYSOSOMAL ALPHA-MANNOSIDASE"/>
    <property type="match status" value="1"/>
</dbReference>
<dbReference type="GO" id="GO:0004572">
    <property type="term" value="F:mannosyl-oligosaccharide 1,3-1,6-alpha-mannosidase activity"/>
    <property type="evidence" value="ECO:0007669"/>
    <property type="project" value="UniProtKB-EC"/>
</dbReference>
<dbReference type="FunFam" id="1.20.1270.50:FF:000001">
    <property type="entry name" value="Alpha-mannosidase"/>
    <property type="match status" value="1"/>
</dbReference>
<dbReference type="InterPro" id="IPR013780">
    <property type="entry name" value="Glyco_hydro_b"/>
</dbReference>
<dbReference type="EMBL" id="HBUF01331665">
    <property type="protein sequence ID" value="CAG6697083.1"/>
    <property type="molecule type" value="Transcribed_RNA"/>
</dbReference>
<dbReference type="PANTHER" id="PTHR11607">
    <property type="entry name" value="ALPHA-MANNOSIDASE"/>
    <property type="match status" value="1"/>
</dbReference>
<proteinExistence type="inferred from homology"/>
<evidence type="ECO:0000259" key="11">
    <source>
        <dbReference type="SMART" id="SM00872"/>
    </source>
</evidence>
<dbReference type="CDD" id="cd10809">
    <property type="entry name" value="GH38N_AMII_GMII_SfManIII_like"/>
    <property type="match status" value="1"/>
</dbReference>
<dbReference type="InterPro" id="IPR011682">
    <property type="entry name" value="Glyco_hydro_38_C"/>
</dbReference>
<dbReference type="GO" id="GO:0006013">
    <property type="term" value="P:mannose metabolic process"/>
    <property type="evidence" value="ECO:0007669"/>
    <property type="project" value="InterPro"/>
</dbReference>
<dbReference type="SUPFAM" id="SSF88688">
    <property type="entry name" value="Families 57/38 glycoside transferase middle domain"/>
    <property type="match status" value="1"/>
</dbReference>
<dbReference type="EC" id="3.2.1.-" evidence="10"/>
<reference evidence="12" key="1">
    <citation type="submission" date="2021-05" db="EMBL/GenBank/DDBJ databases">
        <authorList>
            <person name="Alioto T."/>
            <person name="Alioto T."/>
            <person name="Gomez Garrido J."/>
        </authorList>
    </citation>
    <scope>NUCLEOTIDE SEQUENCE</scope>
</reference>
<dbReference type="GO" id="GO:0006491">
    <property type="term" value="P:N-glycan processing"/>
    <property type="evidence" value="ECO:0007669"/>
    <property type="project" value="TreeGrafter"/>
</dbReference>
<dbReference type="Gene3D" id="2.60.40.1180">
    <property type="entry name" value="Golgi alpha-mannosidase II"/>
    <property type="match status" value="1"/>
</dbReference>
<dbReference type="GO" id="GO:0030246">
    <property type="term" value="F:carbohydrate binding"/>
    <property type="evidence" value="ECO:0007669"/>
    <property type="project" value="InterPro"/>
</dbReference>
<dbReference type="SUPFAM" id="SSF74650">
    <property type="entry name" value="Galactose mutarotase-like"/>
    <property type="match status" value="1"/>
</dbReference>
<evidence type="ECO:0000256" key="1">
    <source>
        <dbReference type="ARBA" id="ARBA00009792"/>
    </source>
</evidence>
<keyword evidence="7 10" id="KW-0326">Glycosidase</keyword>
<protein>
    <recommendedName>
        <fullName evidence="10">Alpha-mannosidase</fullName>
        <ecNumber evidence="10">3.2.1.-</ecNumber>
    </recommendedName>
</protein>
<dbReference type="InterPro" id="IPR050843">
    <property type="entry name" value="Glycosyl_Hydrlase_38"/>
</dbReference>
<dbReference type="InterPro" id="IPR011013">
    <property type="entry name" value="Gal_mutarotase_sf_dom"/>
</dbReference>
<dbReference type="InterPro" id="IPR028995">
    <property type="entry name" value="Glyco_hydro_57/38_cen_sf"/>
</dbReference>
<keyword evidence="6" id="KW-1015">Disulfide bond</keyword>
<evidence type="ECO:0000256" key="6">
    <source>
        <dbReference type="ARBA" id="ARBA00023157"/>
    </source>
</evidence>
<dbReference type="FunFam" id="3.20.110.10:FF:000010">
    <property type="entry name" value="Alpha-mannosidase"/>
    <property type="match status" value="1"/>
</dbReference>
<dbReference type="SUPFAM" id="SSF88713">
    <property type="entry name" value="Glycoside hydrolase/deacetylase"/>
    <property type="match status" value="1"/>
</dbReference>
<dbReference type="GO" id="GO:0046872">
    <property type="term" value="F:metal ion binding"/>
    <property type="evidence" value="ECO:0007669"/>
    <property type="project" value="UniProtKB-KW"/>
</dbReference>
<sequence length="1149" mass="129614">MRRFRLRLKVLCILILGVLFFTVFIHYALVGGSSQANTENKDPGYHIKRSHPVVLSTPDDAYHAISSYIMDEDITPAASKRKAFEFNAYCPAVSSSAPQVDIQMGKVYSDEIKFDNLPGGKWTQGWNIGLDLDYETNPENMLQVFVMPHSHNDPGWKSTFESYYAQSTKGILDSMVTKLLENEKRKFIWAEVSFLSLWWKDISEDTKDKVRMLVKSGQLEIVTGGWVMTDEANSHYYSMIQELTHGQQWLLNNIGVKPRHSWCIDPFGMSPTMPLLLKQAGLEALLGQRSHYEVKKFLAQERNLEFRWRQLWDNSGNTDLLTHMMPFYSYDIPHTCGPDPSVCCQFDFRRLQSFQSARRTCPWGIQPQVITDNNVAHREVSLGNTTQVITDNNVAHRAELLLDQWRKKAFLYKTRVLLVPLGDDFRYENLAEWDAQMINYEKLFAHMNSRASLNVHASFGTLADYFDTLRKTQESEGFPTLSGDFFTYADKDDNYWSGYYTSRPFYKRMDRELSGLLRAADLLFTLAWRGSDVSKDWLLHGSGCLPALSEARSSLSLFQHHDGVTGTAKDNVVQDYAEKMWHSILALRRVMDIAANVLLAPDSTSELTPLGSYPESKSSGTLGSLRKFPNNAEVIDIGSDDQRECAKRVVLFNPLSWERKELVSVKVSSDQVTISLPGSSEPVISQVVPVCITTTGLSPCYQLYFVANLAPFQLKSYCLSYAGNRTKSYNMSQMKVYNTQHHLNHKFKQDFSSYITNSPLKSFNFQTSRISVSFNDKGFMKSITDKDTRLTTPLNLNFVEYTSRDGREMSGAYLFLPRGEAKAVPVVNAPVLVVQGPLLSMVSVQVAHLTHTVIVNHVSDSDELGVDIQNLLDIRQTVNTEVAMRFSSNIGNQNVFYTDLNGYQMIKRKHLDKIPLQGNFYPMPTAAYIEDSSKRLTILSAQSLGMSSLRSGEIEILQDRRLNQDDERGLGQGVLDNVPTLTLFRVLLESRQANCKETQESSHPAGFLSAQAHLSLESLTSPILPISTIEKETSAVNKVTEYTPLESGPGLDVHVVSLTTLHVKGEQHAAGIVLRRLRFDSCYAVPRQRSFSGDEIPMSLVLPLSGDDTLYRSSLTFLDIDKKKPLSKSVAVCSMDLAAFYLQSSSSTR</sequence>
<dbReference type="Gene3D" id="3.20.110.10">
    <property type="entry name" value="Glycoside hydrolase 38, N terminal domain"/>
    <property type="match status" value="1"/>
</dbReference>
<accession>A0A8D8XIV1</accession>
<keyword evidence="4 10" id="KW-0378">Hydrolase</keyword>
<dbReference type="InterPro" id="IPR027291">
    <property type="entry name" value="Glyco_hydro_38_N_sf"/>
</dbReference>
<keyword evidence="5 10" id="KW-0862">Zinc</keyword>
<evidence type="ECO:0000256" key="7">
    <source>
        <dbReference type="ARBA" id="ARBA00023295"/>
    </source>
</evidence>
<evidence type="ECO:0000256" key="3">
    <source>
        <dbReference type="ARBA" id="ARBA00022723"/>
    </source>
</evidence>
<comment type="subunit">
    <text evidence="2">Homodimer; disulfide-linked.</text>
</comment>
<dbReference type="InterPro" id="IPR015341">
    <property type="entry name" value="Glyco_hydro_38_cen"/>
</dbReference>
<evidence type="ECO:0000313" key="12">
    <source>
        <dbReference type="EMBL" id="CAG6697083.1"/>
    </source>
</evidence>
<dbReference type="Gene3D" id="1.20.1270.50">
    <property type="entry name" value="Glycoside hydrolase family 38, central domain"/>
    <property type="match status" value="1"/>
</dbReference>
<dbReference type="Gene3D" id="2.70.98.30">
    <property type="entry name" value="Golgi alpha-mannosidase II, domain 4"/>
    <property type="match status" value="1"/>
</dbReference>
<name>A0A8D8XIV1_9HEMI</name>
<dbReference type="FunFam" id="2.70.98.30:FF:000002">
    <property type="entry name" value="Alpha-mannosidase"/>
    <property type="match status" value="1"/>
</dbReference>
<comment type="function">
    <text evidence="8">Catalyzes the first committed step in the biosynthesis of complex N-glycans. It controls conversion of high mannose to complex N-glycans; the final hydrolytic step in the N-glycan maturation pathway.</text>
</comment>
<evidence type="ECO:0000256" key="8">
    <source>
        <dbReference type="ARBA" id="ARBA00059516"/>
    </source>
</evidence>
<dbReference type="Pfam" id="PF09261">
    <property type="entry name" value="Alpha-mann_mid"/>
    <property type="match status" value="1"/>
</dbReference>
<comment type="catalytic activity">
    <reaction evidence="9">
        <text>N(4)-{beta-D-GlcNAc-(1-&gt;2)-alpha-D-Man-(1-&gt;3)-[alpha-D-Man-(1-&gt;3)-[alpha-D-Man-(1-&gt;6)]-alpha-D-Man-(1-&gt;6)]-beta-D-Man-(1-&gt;4)-beta-D-GlcNAc-(1-&gt;4)-beta-D-GlcNAc}-L-asparaginyl-[protein] + 2 H2O = 2 alpha-D-mannopyranose + an N(4)-{beta-D-GlcNAc-(1-&gt;2)-alpha-D-Man-(1-&gt;3)-[alpha-D-Man-(1-&gt;6)]-beta-D-Man-(1-&gt;4)-beta-D-GlcNAc-(1-&gt;4)-beta-D-GlcNAc}-L-asparaginyl-[protein]</text>
        <dbReference type="Rhea" id="RHEA:56052"/>
        <dbReference type="Rhea" id="RHEA-COMP:14368"/>
        <dbReference type="Rhea" id="RHEA-COMP:14369"/>
        <dbReference type="ChEBI" id="CHEBI:15377"/>
        <dbReference type="ChEBI" id="CHEBI:28729"/>
        <dbReference type="ChEBI" id="CHEBI:60615"/>
        <dbReference type="ChEBI" id="CHEBI:60625"/>
        <dbReference type="EC" id="3.2.1.114"/>
    </reaction>
</comment>
<dbReference type="InterPro" id="IPR011330">
    <property type="entry name" value="Glyco_hydro/deAcase_b/a-brl"/>
</dbReference>
<evidence type="ECO:0000256" key="5">
    <source>
        <dbReference type="ARBA" id="ARBA00022833"/>
    </source>
</evidence>
<dbReference type="GO" id="GO:0000139">
    <property type="term" value="C:Golgi membrane"/>
    <property type="evidence" value="ECO:0007669"/>
    <property type="project" value="TreeGrafter"/>
</dbReference>
<dbReference type="Pfam" id="PF01074">
    <property type="entry name" value="Glyco_hydro_38N"/>
    <property type="match status" value="1"/>
</dbReference>
<dbReference type="SMART" id="SM00872">
    <property type="entry name" value="Alpha-mann_mid"/>
    <property type="match status" value="1"/>
</dbReference>
<dbReference type="InterPro" id="IPR037094">
    <property type="entry name" value="Glyco_hydro_38_cen_sf"/>
</dbReference>
<dbReference type="AlphaFoldDB" id="A0A8D8XIV1"/>
<evidence type="ECO:0000256" key="10">
    <source>
        <dbReference type="RuleBase" id="RU361199"/>
    </source>
</evidence>
<comment type="similarity">
    <text evidence="1 10">Belongs to the glycosyl hydrolase 38 family.</text>
</comment>
<dbReference type="Pfam" id="PF07748">
    <property type="entry name" value="Glyco_hydro_38C"/>
    <property type="match status" value="1"/>
</dbReference>
<organism evidence="12">
    <name type="scientific">Cacopsylla melanoneura</name>
    <dbReference type="NCBI Taxonomy" id="428564"/>
    <lineage>
        <taxon>Eukaryota</taxon>
        <taxon>Metazoa</taxon>
        <taxon>Ecdysozoa</taxon>
        <taxon>Arthropoda</taxon>
        <taxon>Hexapoda</taxon>
        <taxon>Insecta</taxon>
        <taxon>Pterygota</taxon>
        <taxon>Neoptera</taxon>
        <taxon>Paraneoptera</taxon>
        <taxon>Hemiptera</taxon>
        <taxon>Sternorrhyncha</taxon>
        <taxon>Psylloidea</taxon>
        <taxon>Psyllidae</taxon>
        <taxon>Psyllinae</taxon>
        <taxon>Cacopsylla</taxon>
    </lineage>
</organism>
<evidence type="ECO:0000256" key="9">
    <source>
        <dbReference type="ARBA" id="ARBA00093232"/>
    </source>
</evidence>
<evidence type="ECO:0000256" key="4">
    <source>
        <dbReference type="ARBA" id="ARBA00022801"/>
    </source>
</evidence>
<feature type="domain" description="Glycoside hydrolase family 38 central" evidence="11">
    <location>
        <begin position="494"/>
        <end position="580"/>
    </location>
</feature>
<keyword evidence="3 10" id="KW-0479">Metal-binding</keyword>